<accession>A0A0I9S9D6</accession>
<evidence type="ECO:0000313" key="1">
    <source>
        <dbReference type="EMBL" id="KFX74585.1"/>
    </source>
</evidence>
<comment type="caution">
    <text evidence="1">The sequence shown here is derived from an EMBL/GenBank/DDBJ whole genome shotgun (WGS) entry which is preliminary data.</text>
</comment>
<reference evidence="1" key="1">
    <citation type="book" date="2014" name="THE 24TH EUROPEAN CONGRESS OF CLINICAL MICROBIOLOGY AND INFECTIOUS DISEASES" publisher="ECCMID 2014" city="Barcelona, Spain">
        <title>Identification of resistance genes in three multidrug-resistant Bacteroides fragilis isolates by whole genome sequencing.</title>
        <editorList>
            <person name="Unknown"/>
            <person name="A."/>
        </editorList>
        <authorList>
            <person name="Sydenham T.V."/>
            <person name="Hasman H."/>
            <person name="Wang M."/>
            <person name="Soki J."/>
            <person name="Nagy E."/>
            <person name="Justesen U.S."/>
        </authorList>
    </citation>
    <scope>NUCLEOTIDE SEQUENCE</scope>
    <source>
        <strain evidence="1">DCMOUH0018B</strain>
    </source>
</reference>
<dbReference type="EMBL" id="JMZZ02000141">
    <property type="protein sequence ID" value="KFX74585.1"/>
    <property type="molecule type" value="Genomic_DNA"/>
</dbReference>
<dbReference type="AlphaFoldDB" id="A0A0I9S9D6"/>
<reference evidence="1" key="2">
    <citation type="submission" date="2014-07" db="EMBL/GenBank/DDBJ databases">
        <title>Genetics and epidemiology of antimicrobial resistance in B. fragilis group.</title>
        <authorList>
            <person name="Sydenham T.V."/>
            <person name="Hasman H."/>
            <person name="Kemp M."/>
            <person name="Justesen U.S."/>
        </authorList>
    </citation>
    <scope>NUCLEOTIDE SEQUENCE [LARGE SCALE GENOMIC DNA]</scope>
    <source>
        <strain evidence="1">DCMOUH0018B</strain>
    </source>
</reference>
<name>A0A0I9S9D6_BACFG</name>
<dbReference type="RefSeq" id="WP_044300465.1">
    <property type="nucleotide sequence ID" value="NZ_CAEUHN010000012.1"/>
</dbReference>
<sequence length="77" mass="8793">MKVQFNEIAYEAQSTKNIALDDIVCLNGITGYVDAILDEFIVLIDEANRSHRIAIRSIESAFMLHRFREVNHASIEL</sequence>
<organism evidence="1">
    <name type="scientific">Bacteroides fragilis</name>
    <dbReference type="NCBI Taxonomy" id="817"/>
    <lineage>
        <taxon>Bacteria</taxon>
        <taxon>Pseudomonadati</taxon>
        <taxon>Bacteroidota</taxon>
        <taxon>Bacteroidia</taxon>
        <taxon>Bacteroidales</taxon>
        <taxon>Bacteroidaceae</taxon>
        <taxon>Bacteroides</taxon>
    </lineage>
</organism>
<gene>
    <name evidence="1" type="ORF">EE52_0211590</name>
</gene>
<dbReference type="PATRIC" id="fig|817.53.peg.2394"/>
<protein>
    <submittedName>
        <fullName evidence="1">Uncharacterized protein</fullName>
    </submittedName>
</protein>
<proteinExistence type="predicted"/>